<dbReference type="InterPro" id="IPR002314">
    <property type="entry name" value="aa-tRNA-synt_IIb"/>
</dbReference>
<dbReference type="CDD" id="cd00860">
    <property type="entry name" value="ThrRS_anticodon"/>
    <property type="match status" value="1"/>
</dbReference>
<evidence type="ECO:0000256" key="13">
    <source>
        <dbReference type="ARBA" id="ARBA00049515"/>
    </source>
</evidence>
<dbReference type="Gene3D" id="3.40.50.800">
    <property type="entry name" value="Anticodon-binding domain"/>
    <property type="match status" value="1"/>
</dbReference>
<dbReference type="SUPFAM" id="SSF52954">
    <property type="entry name" value="Class II aaRS ABD-related"/>
    <property type="match status" value="1"/>
</dbReference>
<dbReference type="PANTHER" id="PTHR11451">
    <property type="entry name" value="THREONINE-TRNA LIGASE"/>
    <property type="match status" value="1"/>
</dbReference>
<evidence type="ECO:0000256" key="12">
    <source>
        <dbReference type="ARBA" id="ARBA00023146"/>
    </source>
</evidence>
<feature type="binding site" evidence="14">
    <location>
        <position position="451"/>
    </location>
    <ligand>
        <name>Zn(2+)</name>
        <dbReference type="ChEBI" id="CHEBI:29105"/>
        <note>catalytic</note>
    </ligand>
</feature>
<feature type="region of interest" description="Catalytic" evidence="14">
    <location>
        <begin position="183"/>
        <end position="474"/>
    </location>
</feature>
<dbReference type="Gene3D" id="3.30.54.20">
    <property type="match status" value="1"/>
</dbReference>
<dbReference type="Gene3D" id="3.30.930.10">
    <property type="entry name" value="Bira Bifunctional Protein, Domain 2"/>
    <property type="match status" value="1"/>
</dbReference>
<evidence type="ECO:0000256" key="2">
    <source>
        <dbReference type="ARBA" id="ARBA00008226"/>
    </source>
</evidence>
<dbReference type="GO" id="GO:0046872">
    <property type="term" value="F:metal ion binding"/>
    <property type="evidence" value="ECO:0007669"/>
    <property type="project" value="UniProtKB-KW"/>
</dbReference>
<evidence type="ECO:0000256" key="6">
    <source>
        <dbReference type="ARBA" id="ARBA00022723"/>
    </source>
</evidence>
<keyword evidence="7 14" id="KW-0547">Nucleotide-binding</keyword>
<evidence type="ECO:0000256" key="11">
    <source>
        <dbReference type="ARBA" id="ARBA00022917"/>
    </source>
</evidence>
<dbReference type="GO" id="GO:0000049">
    <property type="term" value="F:tRNA binding"/>
    <property type="evidence" value="ECO:0007669"/>
    <property type="project" value="UniProtKB-KW"/>
</dbReference>
<dbReference type="Proteomes" id="UP000177362">
    <property type="component" value="Unassembled WGS sequence"/>
</dbReference>
<evidence type="ECO:0000256" key="5">
    <source>
        <dbReference type="ARBA" id="ARBA00022598"/>
    </source>
</evidence>
<comment type="similarity">
    <text evidence="2 14">Belongs to the class-II aminoacyl-tRNA synthetase family.</text>
</comment>
<keyword evidence="10 14" id="KW-0694">RNA-binding</keyword>
<dbReference type="GO" id="GO:0005524">
    <property type="term" value="F:ATP binding"/>
    <property type="evidence" value="ECO:0007669"/>
    <property type="project" value="UniProtKB-UniRule"/>
</dbReference>
<dbReference type="PROSITE" id="PS50862">
    <property type="entry name" value="AA_TRNA_LIGASE_II"/>
    <property type="match status" value="1"/>
</dbReference>
<dbReference type="EMBL" id="MHQJ01000052">
    <property type="protein sequence ID" value="OHA00293.1"/>
    <property type="molecule type" value="Genomic_DNA"/>
</dbReference>
<dbReference type="STRING" id="1802271.A3C11_00790"/>
<dbReference type="Pfam" id="PF03129">
    <property type="entry name" value="HGTP_anticodon"/>
    <property type="match status" value="1"/>
</dbReference>
<dbReference type="SUPFAM" id="SSF55681">
    <property type="entry name" value="Class II aaRS and biotin synthetases"/>
    <property type="match status" value="1"/>
</dbReference>
<dbReference type="HAMAP" id="MF_00184">
    <property type="entry name" value="Thr_tRNA_synth"/>
    <property type="match status" value="1"/>
</dbReference>
<dbReference type="PRINTS" id="PR01047">
    <property type="entry name" value="TRNASYNTHTHR"/>
</dbReference>
<gene>
    <name evidence="14" type="primary">thrS</name>
    <name evidence="16" type="ORF">A3C11_00790</name>
</gene>
<dbReference type="InterPro" id="IPR004154">
    <property type="entry name" value="Anticodon-bd"/>
</dbReference>
<evidence type="ECO:0000256" key="14">
    <source>
        <dbReference type="HAMAP-Rule" id="MF_00184"/>
    </source>
</evidence>
<evidence type="ECO:0000256" key="4">
    <source>
        <dbReference type="ARBA" id="ARBA00022555"/>
    </source>
</evidence>
<keyword evidence="6 14" id="KW-0479">Metal-binding</keyword>
<accession>A0A1G2KLH2</accession>
<comment type="subcellular location">
    <subcellularLocation>
        <location evidence="1 14">Cytoplasm</location>
    </subcellularLocation>
</comment>
<name>A0A1G2KLH2_9BACT</name>
<dbReference type="CDD" id="cd00771">
    <property type="entry name" value="ThrRS_core"/>
    <property type="match status" value="1"/>
</dbReference>
<dbReference type="GO" id="GO:0005737">
    <property type="term" value="C:cytoplasm"/>
    <property type="evidence" value="ECO:0007669"/>
    <property type="project" value="UniProtKB-SubCell"/>
</dbReference>
<comment type="catalytic activity">
    <reaction evidence="13 14">
        <text>tRNA(Thr) + L-threonine + ATP = L-threonyl-tRNA(Thr) + AMP + diphosphate + H(+)</text>
        <dbReference type="Rhea" id="RHEA:24624"/>
        <dbReference type="Rhea" id="RHEA-COMP:9670"/>
        <dbReference type="Rhea" id="RHEA-COMP:9704"/>
        <dbReference type="ChEBI" id="CHEBI:15378"/>
        <dbReference type="ChEBI" id="CHEBI:30616"/>
        <dbReference type="ChEBI" id="CHEBI:33019"/>
        <dbReference type="ChEBI" id="CHEBI:57926"/>
        <dbReference type="ChEBI" id="CHEBI:78442"/>
        <dbReference type="ChEBI" id="CHEBI:78534"/>
        <dbReference type="ChEBI" id="CHEBI:456215"/>
        <dbReference type="EC" id="6.1.1.3"/>
    </reaction>
</comment>
<feature type="binding site" evidence="14">
    <location>
        <position position="326"/>
    </location>
    <ligand>
        <name>Zn(2+)</name>
        <dbReference type="ChEBI" id="CHEBI:29105"/>
        <note>catalytic</note>
    </ligand>
</feature>
<dbReference type="AlphaFoldDB" id="A0A1G2KLH2"/>
<feature type="domain" description="Aminoacyl-transfer RNA synthetases class-II family profile" evidence="15">
    <location>
        <begin position="210"/>
        <end position="474"/>
    </location>
</feature>
<evidence type="ECO:0000313" key="17">
    <source>
        <dbReference type="Proteomes" id="UP000177362"/>
    </source>
</evidence>
<dbReference type="GO" id="GO:0004829">
    <property type="term" value="F:threonine-tRNA ligase activity"/>
    <property type="evidence" value="ECO:0007669"/>
    <property type="project" value="UniProtKB-UniRule"/>
</dbReference>
<evidence type="ECO:0000256" key="1">
    <source>
        <dbReference type="ARBA" id="ARBA00004496"/>
    </source>
</evidence>
<dbReference type="FunFam" id="3.40.50.800:FF:000001">
    <property type="entry name" value="Threonine--tRNA ligase"/>
    <property type="match status" value="1"/>
</dbReference>
<comment type="cofactor">
    <cofactor evidence="14">
        <name>Zn(2+)</name>
        <dbReference type="ChEBI" id="CHEBI:29105"/>
    </cofactor>
    <text evidence="14">Binds 1 zinc ion per subunit.</text>
</comment>
<evidence type="ECO:0000256" key="10">
    <source>
        <dbReference type="ARBA" id="ARBA00022884"/>
    </source>
</evidence>
<comment type="subunit">
    <text evidence="14">Homodimer.</text>
</comment>
<dbReference type="PANTHER" id="PTHR11451:SF44">
    <property type="entry name" value="THREONINE--TRNA LIGASE, CHLOROPLASTIC_MITOCHONDRIAL 2"/>
    <property type="match status" value="1"/>
</dbReference>
<dbReference type="InterPro" id="IPR033728">
    <property type="entry name" value="ThrRS_core"/>
</dbReference>
<protein>
    <recommendedName>
        <fullName evidence="14">Threonine--tRNA ligase</fullName>
        <ecNumber evidence="14">6.1.1.3</ecNumber>
    </recommendedName>
    <alternativeName>
        <fullName evidence="14">Threonyl-tRNA synthetase</fullName>
        <shortName evidence="14">ThrRS</shortName>
    </alternativeName>
</protein>
<keyword evidence="8 14" id="KW-0862">Zinc</keyword>
<evidence type="ECO:0000256" key="9">
    <source>
        <dbReference type="ARBA" id="ARBA00022840"/>
    </source>
</evidence>
<sequence length="570" mass="65655">MKKQDDSLENLRHSLAHLLAAAVMELWPDTKRTIGPAIENGFYFDFEFAKPISQDDLPKIENKMREILPTWDKFTKHLLTAAEAKKEYPKNTYKHELIKEFSKGGKKVSFYKSGNYWDLCRGGHVASAKEINPDAFRLTKVAGAYWRGSEKNPQLTRIYAVAFETKKELDAYIAMLAEAEKRDHRKLGQELGIFMFHETAPGMPYWLPRGVVVLNELIEFWRKEHREHGYQEIKSPLLNKKELYTTSGHWDHYLENMFIAKTEEGEIYALKPMNCPNAMVVFGSTLHSYRNLPLRLSDTDTLHRYERSGTLNGLFRVREFSQDDAHIFLTEDQIESEYKAIFDIAERFYSIFGMRYSFQLGTRPEKFIGDKKLWDKAEATLNAILKKSSKPFSVLEGDGAFYGPKIDILMKDSIGREWQMGTIQLDFQLPLRFGLKYAAADGTQKTPVVIHRVIYGSLERFLGILIEHTAGAFPFWLAPVQVAILPINDKNLAYVEKVEKELRGNNIRFETDNRNESIGKKIREAELQKIPYLLIIGDREATAGTVAIRERGKGDMGAESLQEFIKRIRA</sequence>
<dbReference type="Pfam" id="PF00587">
    <property type="entry name" value="tRNA-synt_2b"/>
    <property type="match status" value="1"/>
</dbReference>
<keyword evidence="5 14" id="KW-0436">Ligase</keyword>
<dbReference type="SMART" id="SM00863">
    <property type="entry name" value="tRNA_SAD"/>
    <property type="match status" value="1"/>
</dbReference>
<evidence type="ECO:0000256" key="8">
    <source>
        <dbReference type="ARBA" id="ARBA00022833"/>
    </source>
</evidence>
<dbReference type="InterPro" id="IPR002320">
    <property type="entry name" value="Thr-tRNA-ligase_IIa"/>
</dbReference>
<keyword evidence="11 14" id="KW-0648">Protein biosynthesis</keyword>
<proteinExistence type="inferred from homology"/>
<dbReference type="NCBIfam" id="TIGR00418">
    <property type="entry name" value="thrS"/>
    <property type="match status" value="1"/>
</dbReference>
<dbReference type="InterPro" id="IPR012947">
    <property type="entry name" value="tRNA_SAD"/>
</dbReference>
<dbReference type="SUPFAM" id="SSF55186">
    <property type="entry name" value="ThrRS/AlaRS common domain"/>
    <property type="match status" value="1"/>
</dbReference>
<organism evidence="16 17">
    <name type="scientific">Candidatus Sungbacteria bacterium RIFCSPHIGHO2_02_FULL_49_12</name>
    <dbReference type="NCBI Taxonomy" id="1802271"/>
    <lineage>
        <taxon>Bacteria</taxon>
        <taxon>Candidatus Sungiibacteriota</taxon>
    </lineage>
</organism>
<evidence type="ECO:0000256" key="3">
    <source>
        <dbReference type="ARBA" id="ARBA00022490"/>
    </source>
</evidence>
<comment type="caution">
    <text evidence="16">The sequence shown here is derived from an EMBL/GenBank/DDBJ whole genome shotgun (WGS) entry which is preliminary data.</text>
</comment>
<feature type="binding site" evidence="14">
    <location>
        <position position="275"/>
    </location>
    <ligand>
        <name>Zn(2+)</name>
        <dbReference type="ChEBI" id="CHEBI:29105"/>
        <note>catalytic</note>
    </ligand>
</feature>
<keyword evidence="12 14" id="KW-0030">Aminoacyl-tRNA synthetase</keyword>
<dbReference type="GO" id="GO:0006435">
    <property type="term" value="P:threonyl-tRNA aminoacylation"/>
    <property type="evidence" value="ECO:0007669"/>
    <property type="project" value="UniProtKB-UniRule"/>
</dbReference>
<evidence type="ECO:0000313" key="16">
    <source>
        <dbReference type="EMBL" id="OHA00293.1"/>
    </source>
</evidence>
<dbReference type="Pfam" id="PF07973">
    <property type="entry name" value="tRNA_SAD"/>
    <property type="match status" value="1"/>
</dbReference>
<dbReference type="EC" id="6.1.1.3" evidence="14"/>
<dbReference type="InterPro" id="IPR036621">
    <property type="entry name" value="Anticodon-bd_dom_sf"/>
</dbReference>
<evidence type="ECO:0000256" key="7">
    <source>
        <dbReference type="ARBA" id="ARBA00022741"/>
    </source>
</evidence>
<keyword evidence="4 14" id="KW-0820">tRNA-binding</keyword>
<dbReference type="InterPro" id="IPR047246">
    <property type="entry name" value="ThrRS_anticodon"/>
</dbReference>
<keyword evidence="3 14" id="KW-0963">Cytoplasm</keyword>
<keyword evidence="9 14" id="KW-0067">ATP-binding</keyword>
<dbReference type="InterPro" id="IPR018163">
    <property type="entry name" value="Thr/Ala-tRNA-synth_IIc_edit"/>
</dbReference>
<evidence type="ECO:0000259" key="15">
    <source>
        <dbReference type="PROSITE" id="PS50862"/>
    </source>
</evidence>
<reference evidence="16 17" key="1">
    <citation type="journal article" date="2016" name="Nat. Commun.">
        <title>Thousands of microbial genomes shed light on interconnected biogeochemical processes in an aquifer system.</title>
        <authorList>
            <person name="Anantharaman K."/>
            <person name="Brown C.T."/>
            <person name="Hug L.A."/>
            <person name="Sharon I."/>
            <person name="Castelle C.J."/>
            <person name="Probst A.J."/>
            <person name="Thomas B.C."/>
            <person name="Singh A."/>
            <person name="Wilkins M.J."/>
            <person name="Karaoz U."/>
            <person name="Brodie E.L."/>
            <person name="Williams K.H."/>
            <person name="Hubbard S.S."/>
            <person name="Banfield J.F."/>
        </authorList>
    </citation>
    <scope>NUCLEOTIDE SEQUENCE [LARGE SCALE GENOMIC DNA]</scope>
</reference>
<dbReference type="InterPro" id="IPR006195">
    <property type="entry name" value="aa-tRNA-synth_II"/>
</dbReference>
<dbReference type="FunFam" id="3.30.930.10:FF:000019">
    <property type="entry name" value="Threonine--tRNA ligase"/>
    <property type="match status" value="1"/>
</dbReference>
<dbReference type="InterPro" id="IPR045864">
    <property type="entry name" value="aa-tRNA-synth_II/BPL/LPL"/>
</dbReference>
<dbReference type="Gene3D" id="3.30.980.10">
    <property type="entry name" value="Threonyl-trna Synthetase, Chain A, domain 2"/>
    <property type="match status" value="1"/>
</dbReference>